<comment type="caution">
    <text evidence="3">The sequence shown here is derived from an EMBL/GenBank/DDBJ whole genome shotgun (WGS) entry which is preliminary data.</text>
</comment>
<keyword evidence="2" id="KW-0812">Transmembrane</keyword>
<reference evidence="3" key="1">
    <citation type="journal article" date="2015" name="Nature">
        <title>Complex archaea that bridge the gap between prokaryotes and eukaryotes.</title>
        <authorList>
            <person name="Spang A."/>
            <person name="Saw J.H."/>
            <person name="Jorgensen S.L."/>
            <person name="Zaremba-Niedzwiedzka K."/>
            <person name="Martijn J."/>
            <person name="Lind A.E."/>
            <person name="van Eijk R."/>
            <person name="Schleper C."/>
            <person name="Guy L."/>
            <person name="Ettema T.J."/>
        </authorList>
    </citation>
    <scope>NUCLEOTIDE SEQUENCE</scope>
</reference>
<dbReference type="AlphaFoldDB" id="A0A0F9ID19"/>
<protein>
    <submittedName>
        <fullName evidence="3">Uncharacterized protein</fullName>
    </submittedName>
</protein>
<feature type="transmembrane region" description="Helical" evidence="2">
    <location>
        <begin position="38"/>
        <end position="57"/>
    </location>
</feature>
<feature type="compositionally biased region" description="Pro residues" evidence="1">
    <location>
        <begin position="531"/>
        <end position="545"/>
    </location>
</feature>
<keyword evidence="2" id="KW-0472">Membrane</keyword>
<evidence type="ECO:0000256" key="2">
    <source>
        <dbReference type="SAM" id="Phobius"/>
    </source>
</evidence>
<feature type="compositionally biased region" description="Basic and acidic residues" evidence="1">
    <location>
        <begin position="554"/>
        <end position="564"/>
    </location>
</feature>
<gene>
    <name evidence="3" type="ORF">LCGC14_1595660</name>
</gene>
<accession>A0A0F9ID19</accession>
<proteinExistence type="predicted"/>
<keyword evidence="2" id="KW-1133">Transmembrane helix</keyword>
<dbReference type="EMBL" id="LAZR01012732">
    <property type="protein sequence ID" value="KKM25372.1"/>
    <property type="molecule type" value="Genomic_DNA"/>
</dbReference>
<name>A0A0F9ID19_9ZZZZ</name>
<sequence>MTPLFQELPLARAAPAWQNAAMTDGERALRRHWRRRRYVVALVAVYAASILVARVWWGHHADGRLSEVVNAIRARGEPLGWPDLARPAITDDQNAVLLYRQAAELPLLWQDLDDLPDLFSSGPELGDDLPAEQRHKLARLKSMLRYLGDAPKFRRDHAADVAEILRLSRDARRLCRLARSRPGANWQRDYSGPALGSLTTDIRPCHDLARLLVVAALTAHEAGDHAEAIECILDVLRLARALEADPSLISHLSAVGIAAMAVQATENILPDLKLSANDPRAATRRQAEALLYELLDERPAAEGLVLALASERCVQYDTTERFRGPQGPGDRKMAWPRYALLQFVIGPAWQLDEARLLRYMSALVAAAKAPDLPTAGKLYPKYTDPTALKRTARMLSTVLMPSLGRVHELHFEAIASRRLAATAVAIRLYESDHGQRPAKLEELAPKYLPALPADPFIVDGRACGYLSGGKPALIYYVARDGADNGGRYDADGDGFVDHRDRCGSIDWVFFLNGHRPVKESLWEDPDADPAPRVPPTGPFDPPPGRPASRPQRPPQHEQHRQPRK</sequence>
<organism evidence="3">
    <name type="scientific">marine sediment metagenome</name>
    <dbReference type="NCBI Taxonomy" id="412755"/>
    <lineage>
        <taxon>unclassified sequences</taxon>
        <taxon>metagenomes</taxon>
        <taxon>ecological metagenomes</taxon>
    </lineage>
</organism>
<evidence type="ECO:0000256" key="1">
    <source>
        <dbReference type="SAM" id="MobiDB-lite"/>
    </source>
</evidence>
<evidence type="ECO:0000313" key="3">
    <source>
        <dbReference type="EMBL" id="KKM25372.1"/>
    </source>
</evidence>
<feature type="region of interest" description="Disordered" evidence="1">
    <location>
        <begin position="520"/>
        <end position="564"/>
    </location>
</feature>